<dbReference type="Proteomes" id="UP000037923">
    <property type="component" value="Unassembled WGS sequence"/>
</dbReference>
<evidence type="ECO:0000259" key="7">
    <source>
        <dbReference type="Pfam" id="PF00326"/>
    </source>
</evidence>
<dbReference type="PRINTS" id="PR00862">
    <property type="entry name" value="PROLIGOPTASE"/>
</dbReference>
<keyword evidence="4 6" id="KW-0378">Hydrolase</keyword>
<comment type="similarity">
    <text evidence="2 6">Belongs to the peptidase S9A family.</text>
</comment>
<evidence type="ECO:0000256" key="4">
    <source>
        <dbReference type="ARBA" id="ARBA00022801"/>
    </source>
</evidence>
<dbReference type="GO" id="GO:0005829">
    <property type="term" value="C:cytosol"/>
    <property type="evidence" value="ECO:0007669"/>
    <property type="project" value="TreeGrafter"/>
</dbReference>
<evidence type="ECO:0000256" key="2">
    <source>
        <dbReference type="ARBA" id="ARBA00005228"/>
    </source>
</evidence>
<dbReference type="InterPro" id="IPR002471">
    <property type="entry name" value="Pept_S9_AS"/>
</dbReference>
<feature type="domain" description="Peptidase S9A N-terminal" evidence="8">
    <location>
        <begin position="9"/>
        <end position="321"/>
    </location>
</feature>
<dbReference type="PANTHER" id="PTHR42881:SF2">
    <property type="entry name" value="PROLYL ENDOPEPTIDASE"/>
    <property type="match status" value="1"/>
</dbReference>
<dbReference type="InterPro" id="IPR002470">
    <property type="entry name" value="Peptidase_S9A"/>
</dbReference>
<dbReference type="OrthoDB" id="248387at2759"/>
<dbReference type="Pfam" id="PF02897">
    <property type="entry name" value="Peptidase_S9_N"/>
    <property type="match status" value="1"/>
</dbReference>
<dbReference type="RefSeq" id="XP_015652230.1">
    <property type="nucleotide sequence ID" value="XM_015809294.1"/>
</dbReference>
<dbReference type="InterPro" id="IPR001375">
    <property type="entry name" value="Peptidase_S9_cat"/>
</dbReference>
<dbReference type="EC" id="3.4.21.-" evidence="6"/>
<reference evidence="9 10" key="1">
    <citation type="submission" date="2015-07" db="EMBL/GenBank/DDBJ databases">
        <title>High-quality genome of monoxenous trypanosomatid Leptomonas pyrrhocoris.</title>
        <authorList>
            <person name="Flegontov P."/>
            <person name="Butenko A."/>
            <person name="Firsov S."/>
            <person name="Vlcek C."/>
            <person name="Logacheva M.D."/>
            <person name="Field M."/>
            <person name="Filatov D."/>
            <person name="Flegontova O."/>
            <person name="Gerasimov E."/>
            <person name="Jackson A.P."/>
            <person name="Kelly S."/>
            <person name="Opperdoes F."/>
            <person name="O'Reilly A."/>
            <person name="Votypka J."/>
            <person name="Yurchenko V."/>
            <person name="Lukes J."/>
        </authorList>
    </citation>
    <scope>NUCLEOTIDE SEQUENCE [LARGE SCALE GENOMIC DNA]</scope>
    <source>
        <strain evidence="9">H10</strain>
    </source>
</reference>
<keyword evidence="10" id="KW-1185">Reference proteome</keyword>
<dbReference type="Gene3D" id="3.40.50.1820">
    <property type="entry name" value="alpha/beta hydrolase"/>
    <property type="match status" value="1"/>
</dbReference>
<dbReference type="PANTHER" id="PTHR42881">
    <property type="entry name" value="PROLYL ENDOPEPTIDASE"/>
    <property type="match status" value="1"/>
</dbReference>
<dbReference type="GeneID" id="26909957"/>
<keyword evidence="3 6" id="KW-0645">Protease</keyword>
<dbReference type="GO" id="GO:0070012">
    <property type="term" value="F:oligopeptidase activity"/>
    <property type="evidence" value="ECO:0007669"/>
    <property type="project" value="TreeGrafter"/>
</dbReference>
<dbReference type="GO" id="GO:0006508">
    <property type="term" value="P:proteolysis"/>
    <property type="evidence" value="ECO:0007669"/>
    <property type="project" value="UniProtKB-KW"/>
</dbReference>
<dbReference type="VEuPathDB" id="TriTrypDB:LpyrH10_33_0820"/>
<keyword evidence="5 6" id="KW-0720">Serine protease</keyword>
<comment type="catalytic activity">
    <reaction evidence="1">
        <text>Hydrolysis of Pro-|-Xaa &gt;&gt; Ala-|-Xaa in oligopeptides.</text>
        <dbReference type="EC" id="3.4.21.26"/>
    </reaction>
</comment>
<dbReference type="Pfam" id="PF00326">
    <property type="entry name" value="Peptidase_S9"/>
    <property type="match status" value="1"/>
</dbReference>
<feature type="domain" description="Peptidase S9 prolyl oligopeptidase catalytic" evidence="7">
    <location>
        <begin position="385"/>
        <end position="599"/>
    </location>
</feature>
<dbReference type="Gene3D" id="2.130.10.120">
    <property type="entry name" value="Prolyl oligopeptidase, N-terminal domain"/>
    <property type="match status" value="1"/>
</dbReference>
<dbReference type="OMA" id="YQCDLRT"/>
<dbReference type="AlphaFoldDB" id="A0A0N0DR06"/>
<sequence length="605" mass="66645">MRTAVADPSKTEVFMDMNTMSADGTSALLTSAWSDDDRFFAYSVCDKGSDWQHLHVRDAITLTNLDDRVEWAKFTDITWWGHVGFFYMRFAALHDGVEQGAETDCAENSFLCFHRVGTPQTDDVVVIPADPAHSQWSYHAKVSDDARYLVVEVHDGCEPHNTVWVAPLPAEVADLAAAKMTFTKLVAVMQHRYEFIGNDGDVFYFTTTKDAPNRQIISVDVRDPGESVTVVVVPERPSVLSEVVLARDTLFLVYVEDVKDTLYTRALHALDTAAAKIDLPIGSLLSLKANRHKSFVSFKLTSFLMPGRVYVTDAENPSEALRVFAEEMVDGLHAEDYVTEQRFYTVADGTRIPMFLTYKKGSASPQSPVLLFGYGGFHNALKPVFSPFRLMFLQNMNGVLAIPNIRGGGEYGQAWHDAGRRANKHNCFSDFIAAAAFLHDAGIGSVATTAAMGRSNGGLLMGAVANRAPERFGCVVCQVGVLDMFKFHKYTIGAAWISDFGNPDVKDDFAVVQAYSPLHNIRAGVQYPAILVVTGDHNDRVVPLHSLKYIATLQHSNPDVGGPFVTRIDEAGGHGQGKPISKLIREEADIYAFIAKSLKVTWVDA</sequence>
<dbReference type="PROSITE" id="PS00708">
    <property type="entry name" value="PRO_ENDOPEP_SER"/>
    <property type="match status" value="1"/>
</dbReference>
<accession>A0A0N0DR06</accession>
<evidence type="ECO:0000256" key="5">
    <source>
        <dbReference type="ARBA" id="ARBA00022825"/>
    </source>
</evidence>
<evidence type="ECO:0000259" key="8">
    <source>
        <dbReference type="Pfam" id="PF02897"/>
    </source>
</evidence>
<gene>
    <name evidence="9" type="ORF">ABB37_09674</name>
</gene>
<dbReference type="InterPro" id="IPR023302">
    <property type="entry name" value="Pept_S9A_N"/>
</dbReference>
<dbReference type="InterPro" id="IPR029058">
    <property type="entry name" value="AB_hydrolase_fold"/>
</dbReference>
<evidence type="ECO:0000256" key="1">
    <source>
        <dbReference type="ARBA" id="ARBA00001070"/>
    </source>
</evidence>
<dbReference type="FunFam" id="3.40.50.1820:FF:000005">
    <property type="entry name" value="Prolyl endopeptidase"/>
    <property type="match status" value="1"/>
</dbReference>
<proteinExistence type="inferred from homology"/>
<organism evidence="9 10">
    <name type="scientific">Leptomonas pyrrhocoris</name>
    <name type="common">Firebug parasite</name>
    <dbReference type="NCBI Taxonomy" id="157538"/>
    <lineage>
        <taxon>Eukaryota</taxon>
        <taxon>Discoba</taxon>
        <taxon>Euglenozoa</taxon>
        <taxon>Kinetoplastea</taxon>
        <taxon>Metakinetoplastina</taxon>
        <taxon>Trypanosomatida</taxon>
        <taxon>Trypanosomatidae</taxon>
        <taxon>Leishmaniinae</taxon>
        <taxon>Leptomonas</taxon>
    </lineage>
</organism>
<dbReference type="InterPro" id="IPR051167">
    <property type="entry name" value="Prolyl_oligopep/macrocyclase"/>
</dbReference>
<name>A0A0N0DR06_LEPPY</name>
<evidence type="ECO:0000256" key="6">
    <source>
        <dbReference type="RuleBase" id="RU368024"/>
    </source>
</evidence>
<evidence type="ECO:0000313" key="9">
    <source>
        <dbReference type="EMBL" id="KPA73791.1"/>
    </source>
</evidence>
<dbReference type="SUPFAM" id="SSF50993">
    <property type="entry name" value="Peptidase/esterase 'gauge' domain"/>
    <property type="match status" value="1"/>
</dbReference>
<dbReference type="GO" id="GO:0004252">
    <property type="term" value="F:serine-type endopeptidase activity"/>
    <property type="evidence" value="ECO:0007669"/>
    <property type="project" value="UniProtKB-UniRule"/>
</dbReference>
<evidence type="ECO:0000256" key="3">
    <source>
        <dbReference type="ARBA" id="ARBA00022670"/>
    </source>
</evidence>
<protein>
    <recommendedName>
        <fullName evidence="6">Prolyl endopeptidase</fullName>
        <ecNumber evidence="6">3.4.21.-</ecNumber>
    </recommendedName>
</protein>
<comment type="caution">
    <text evidence="9">The sequence shown here is derived from an EMBL/GenBank/DDBJ whole genome shotgun (WGS) entry which is preliminary data.</text>
</comment>
<evidence type="ECO:0000313" key="10">
    <source>
        <dbReference type="Proteomes" id="UP000037923"/>
    </source>
</evidence>
<dbReference type="EMBL" id="LGTL01000033">
    <property type="protein sequence ID" value="KPA73791.1"/>
    <property type="molecule type" value="Genomic_DNA"/>
</dbReference>
<dbReference type="SUPFAM" id="SSF53474">
    <property type="entry name" value="alpha/beta-Hydrolases"/>
    <property type="match status" value="1"/>
</dbReference>